<feature type="domain" description="J" evidence="4">
    <location>
        <begin position="6"/>
        <end position="70"/>
    </location>
</feature>
<keyword evidence="2" id="KW-0677">Repeat</keyword>
<dbReference type="STRING" id="661478.OP10G_2592"/>
<dbReference type="InterPro" id="IPR036869">
    <property type="entry name" value="J_dom_sf"/>
</dbReference>
<dbReference type="PROSITE" id="PS50076">
    <property type="entry name" value="DNAJ_2"/>
    <property type="match status" value="1"/>
</dbReference>
<dbReference type="InterPro" id="IPR036322">
    <property type="entry name" value="WD40_repeat_dom_sf"/>
</dbReference>
<dbReference type="eggNOG" id="COG2319">
    <property type="taxonomic scope" value="Bacteria"/>
</dbReference>
<feature type="repeat" description="WD" evidence="3">
    <location>
        <begin position="264"/>
        <end position="305"/>
    </location>
</feature>
<dbReference type="PRINTS" id="PR00625">
    <property type="entry name" value="JDOMAIN"/>
</dbReference>
<dbReference type="SUPFAM" id="SSF50978">
    <property type="entry name" value="WD40 repeat-like"/>
    <property type="match status" value="1"/>
</dbReference>
<dbReference type="PROSITE" id="PS50294">
    <property type="entry name" value="WD_REPEATS_REGION"/>
    <property type="match status" value="4"/>
</dbReference>
<dbReference type="Gene3D" id="1.10.287.110">
    <property type="entry name" value="DnaJ domain"/>
    <property type="match status" value="1"/>
</dbReference>
<dbReference type="SMART" id="SM00320">
    <property type="entry name" value="WD40"/>
    <property type="match status" value="6"/>
</dbReference>
<dbReference type="InterPro" id="IPR001623">
    <property type="entry name" value="DnaJ_domain"/>
</dbReference>
<protein>
    <recommendedName>
        <fullName evidence="4">J domain-containing protein</fullName>
    </recommendedName>
</protein>
<dbReference type="KEGG" id="fgi:OP10G_2592"/>
<evidence type="ECO:0000313" key="5">
    <source>
        <dbReference type="EMBL" id="AIE85960.1"/>
    </source>
</evidence>
<feature type="repeat" description="WD" evidence="3">
    <location>
        <begin position="348"/>
        <end position="387"/>
    </location>
</feature>
<dbReference type="InterPro" id="IPR020472">
    <property type="entry name" value="WD40_PAC1"/>
</dbReference>
<dbReference type="SMART" id="SM00271">
    <property type="entry name" value="DnaJ"/>
    <property type="match status" value="1"/>
</dbReference>
<keyword evidence="6" id="KW-1185">Reference proteome</keyword>
<dbReference type="PROSITE" id="PS50082">
    <property type="entry name" value="WD_REPEATS_2"/>
    <property type="match status" value="5"/>
</dbReference>
<dbReference type="Pfam" id="PF00226">
    <property type="entry name" value="DnaJ"/>
    <property type="match status" value="1"/>
</dbReference>
<feature type="repeat" description="WD" evidence="3">
    <location>
        <begin position="96"/>
        <end position="137"/>
    </location>
</feature>
<dbReference type="SUPFAM" id="SSF46565">
    <property type="entry name" value="Chaperone J-domain"/>
    <property type="match status" value="1"/>
</dbReference>
<evidence type="ECO:0000259" key="4">
    <source>
        <dbReference type="PROSITE" id="PS50076"/>
    </source>
</evidence>
<keyword evidence="1 3" id="KW-0853">WD repeat</keyword>
<dbReference type="CDD" id="cd06257">
    <property type="entry name" value="DnaJ"/>
    <property type="match status" value="1"/>
</dbReference>
<dbReference type="HOGENOM" id="CLU_000288_57_33_0"/>
<evidence type="ECO:0000256" key="3">
    <source>
        <dbReference type="PROSITE-ProRule" id="PRU00221"/>
    </source>
</evidence>
<accession>A0A068NT64</accession>
<evidence type="ECO:0000313" key="6">
    <source>
        <dbReference type="Proteomes" id="UP000027982"/>
    </source>
</evidence>
<sequence length="387" mass="41922">MKTVTSYYEILGVGPTAETETLRKAYRRLARKHHPDVSKDPRAHENMARINEAFETLVDPGRRNEYDAMLAGHGHFEAPVQKTQQKPVIVKLLQRLKGHRTPVYAVSFAPDTGDLVSSAFDNEILWWDESAARPKRRTKVEAGVISTIRAFSLDRLVAAGSAESQVTFCRLEGDKVEAFRANQEEWVGCLAISSDGSSVATGSLHHALSVTSTTDGGAMYRRQEHADAVTAVAWSNDGRLLATGSADATVKVWDARAGKALGTISQLRGTVTALAFSNDGQYLAAAGVDLSIRVFRLADGELVKMMFGHTKPVESLSFHPNNWLFASASRDGTVGLWNAAKGIGNVRIECSTRPVSCVAFSPDGTRLAAAGQDKLVRVWEVAAKEAA</sequence>
<dbReference type="Gene3D" id="2.130.10.10">
    <property type="entry name" value="YVTN repeat-like/Quinoprotein amine dehydrogenase"/>
    <property type="match status" value="2"/>
</dbReference>
<dbReference type="InterPro" id="IPR015943">
    <property type="entry name" value="WD40/YVTN_repeat-like_dom_sf"/>
</dbReference>
<dbReference type="Pfam" id="PF00400">
    <property type="entry name" value="WD40"/>
    <property type="match status" value="5"/>
</dbReference>
<reference evidence="5 6" key="1">
    <citation type="journal article" date="2014" name="PLoS ONE">
        <title>The first complete genome sequence of the class fimbriimonadia in the phylum armatimonadetes.</title>
        <authorList>
            <person name="Hu Z.Y."/>
            <person name="Wang Y.Z."/>
            <person name="Im W.T."/>
            <person name="Wang S.Y."/>
            <person name="Zhao G.P."/>
            <person name="Zheng H.J."/>
            <person name="Quan Z.X."/>
        </authorList>
    </citation>
    <scope>NUCLEOTIDE SEQUENCE [LARGE SCALE GENOMIC DNA]</scope>
    <source>
        <strain evidence="5">Gsoil 348</strain>
    </source>
</reference>
<dbReference type="PANTHER" id="PTHR19848:SF8">
    <property type="entry name" value="F-BOX AND WD REPEAT DOMAIN CONTAINING 7"/>
    <property type="match status" value="1"/>
</dbReference>
<name>A0A068NT64_FIMGI</name>
<dbReference type="EMBL" id="CP007139">
    <property type="protein sequence ID" value="AIE85960.1"/>
    <property type="molecule type" value="Genomic_DNA"/>
</dbReference>
<dbReference type="PANTHER" id="PTHR19848">
    <property type="entry name" value="WD40 REPEAT PROTEIN"/>
    <property type="match status" value="1"/>
</dbReference>
<dbReference type="AlphaFoldDB" id="A0A068NT64"/>
<dbReference type="CDD" id="cd00200">
    <property type="entry name" value="WD40"/>
    <property type="match status" value="1"/>
</dbReference>
<dbReference type="PRINTS" id="PR00320">
    <property type="entry name" value="GPROTEINBRPT"/>
</dbReference>
<dbReference type="PROSITE" id="PS00678">
    <property type="entry name" value="WD_REPEATS_1"/>
    <property type="match status" value="2"/>
</dbReference>
<proteinExistence type="predicted"/>
<feature type="repeat" description="WD" evidence="3">
    <location>
        <begin position="222"/>
        <end position="263"/>
    </location>
</feature>
<dbReference type="Proteomes" id="UP000027982">
    <property type="component" value="Chromosome"/>
</dbReference>
<dbReference type="OrthoDB" id="494465at2"/>
<dbReference type="InterPro" id="IPR001680">
    <property type="entry name" value="WD40_rpt"/>
</dbReference>
<evidence type="ECO:0000256" key="1">
    <source>
        <dbReference type="ARBA" id="ARBA00022574"/>
    </source>
</evidence>
<feature type="repeat" description="WD" evidence="3">
    <location>
        <begin position="306"/>
        <end position="338"/>
    </location>
</feature>
<dbReference type="RefSeq" id="WP_025225486.1">
    <property type="nucleotide sequence ID" value="NZ_CP007139.1"/>
</dbReference>
<gene>
    <name evidence="5" type="ORF">OP10G_2592</name>
</gene>
<organism evidence="5 6">
    <name type="scientific">Fimbriimonas ginsengisoli Gsoil 348</name>
    <dbReference type="NCBI Taxonomy" id="661478"/>
    <lineage>
        <taxon>Bacteria</taxon>
        <taxon>Bacillati</taxon>
        <taxon>Armatimonadota</taxon>
        <taxon>Fimbriimonadia</taxon>
        <taxon>Fimbriimonadales</taxon>
        <taxon>Fimbriimonadaceae</taxon>
        <taxon>Fimbriimonas</taxon>
    </lineage>
</organism>
<evidence type="ECO:0000256" key="2">
    <source>
        <dbReference type="ARBA" id="ARBA00022737"/>
    </source>
</evidence>
<dbReference type="InterPro" id="IPR019775">
    <property type="entry name" value="WD40_repeat_CS"/>
</dbReference>